<dbReference type="InParanoid" id="A0A5J5ELL1"/>
<proteinExistence type="predicted"/>
<keyword evidence="2" id="KW-1185">Reference proteome</keyword>
<dbReference type="Proteomes" id="UP000326924">
    <property type="component" value="Unassembled WGS sequence"/>
</dbReference>
<comment type="caution">
    <text evidence="1">The sequence shown here is derived from an EMBL/GenBank/DDBJ whole genome shotgun (WGS) entry which is preliminary data.</text>
</comment>
<evidence type="ECO:0000313" key="1">
    <source>
        <dbReference type="EMBL" id="KAA8896014.1"/>
    </source>
</evidence>
<sequence length="421" mass="48027">MASFATIPTEMIREIFLLVSVPAVFEPFPHDPNWCMHGDGEQCNLSDYDAQHPFNRDSGTLIGPLRLVNRRFAEIGLEFLFRRLSTGVLGCKVSVWVRYQQFLEVHPEVAVHTVEACLDLTVPGRTQDEQAMTPMHFLLQFPNLKVLQIAYGGFRPPDVWTGRLVSLRHFDCHGLFWEEFFFDLLAAMPNLETITARLSRFHCDGEPPLEGTPKLLNLTKMRFFNTFISQDTFDWFFKVAKGLRILEYHENRVGGHFWAKEFKVALQQAHATLEVLEILPSYQSSGDSYIGPLVHFPKLRRIRTDICLLSPNMKDTLPPTIVEIFLTSSGLSMMGRIMYSEVEGVLSAKKGGSFPHLNTIGICTYRLRSYARDDQFEQLGKVCEDVGVKLLLCHTDYGKAGRTPEPWYDALGDGSYIFQLF</sequence>
<name>A0A5J5ELL1_9PEZI</name>
<dbReference type="Gene3D" id="3.80.10.10">
    <property type="entry name" value="Ribonuclease Inhibitor"/>
    <property type="match status" value="1"/>
</dbReference>
<organism evidence="1 2">
    <name type="scientific">Sphaerosporella brunnea</name>
    <dbReference type="NCBI Taxonomy" id="1250544"/>
    <lineage>
        <taxon>Eukaryota</taxon>
        <taxon>Fungi</taxon>
        <taxon>Dikarya</taxon>
        <taxon>Ascomycota</taxon>
        <taxon>Pezizomycotina</taxon>
        <taxon>Pezizomycetes</taxon>
        <taxon>Pezizales</taxon>
        <taxon>Pyronemataceae</taxon>
        <taxon>Sphaerosporella</taxon>
    </lineage>
</organism>
<protein>
    <submittedName>
        <fullName evidence="1">Uncharacterized protein</fullName>
    </submittedName>
</protein>
<reference evidence="1 2" key="1">
    <citation type="submission" date="2019-09" db="EMBL/GenBank/DDBJ databases">
        <title>Draft genome of the ectomycorrhizal ascomycete Sphaerosporella brunnea.</title>
        <authorList>
            <consortium name="DOE Joint Genome Institute"/>
            <person name="Benucci G.M."/>
            <person name="Marozzi G."/>
            <person name="Antonielli L."/>
            <person name="Sanchez S."/>
            <person name="Marco P."/>
            <person name="Wang X."/>
            <person name="Falini L.B."/>
            <person name="Barry K."/>
            <person name="Haridas S."/>
            <person name="Lipzen A."/>
            <person name="Labutti K."/>
            <person name="Grigoriev I.V."/>
            <person name="Murat C."/>
            <person name="Martin F."/>
            <person name="Albertini E."/>
            <person name="Donnini D."/>
            <person name="Bonito G."/>
        </authorList>
    </citation>
    <scope>NUCLEOTIDE SEQUENCE [LARGE SCALE GENOMIC DNA]</scope>
    <source>
        <strain evidence="1 2">Sb_GMNB300</strain>
    </source>
</reference>
<dbReference type="InterPro" id="IPR032675">
    <property type="entry name" value="LRR_dom_sf"/>
</dbReference>
<dbReference type="EMBL" id="VXIS01000231">
    <property type="protein sequence ID" value="KAA8896014.1"/>
    <property type="molecule type" value="Genomic_DNA"/>
</dbReference>
<evidence type="ECO:0000313" key="2">
    <source>
        <dbReference type="Proteomes" id="UP000326924"/>
    </source>
</evidence>
<dbReference type="AlphaFoldDB" id="A0A5J5ELL1"/>
<accession>A0A5J5ELL1</accession>
<dbReference type="SUPFAM" id="SSF52058">
    <property type="entry name" value="L domain-like"/>
    <property type="match status" value="1"/>
</dbReference>
<gene>
    <name evidence="1" type="ORF">FN846DRAFT_994762</name>
</gene>